<feature type="compositionally biased region" description="Low complexity" evidence="11">
    <location>
        <begin position="313"/>
        <end position="329"/>
    </location>
</feature>
<feature type="region of interest" description="Disordered" evidence="11">
    <location>
        <begin position="365"/>
        <end position="388"/>
    </location>
</feature>
<evidence type="ECO:0000256" key="10">
    <source>
        <dbReference type="PROSITE-ProRule" id="PRU00076"/>
    </source>
</evidence>
<feature type="domain" description="EGF-like" evidence="13">
    <location>
        <begin position="38"/>
        <end position="80"/>
    </location>
</feature>
<keyword evidence="6" id="KW-0677">Repeat</keyword>
<keyword evidence="15" id="KW-1185">Reference proteome</keyword>
<dbReference type="CDD" id="cd00054">
    <property type="entry name" value="EGF_CA"/>
    <property type="match status" value="1"/>
</dbReference>
<dbReference type="Pfam" id="PF07645">
    <property type="entry name" value="EGF_CA"/>
    <property type="match status" value="1"/>
</dbReference>
<dbReference type="InterPro" id="IPR000152">
    <property type="entry name" value="EGF-type_Asp/Asn_hydroxyl_site"/>
</dbReference>
<evidence type="ECO:0000256" key="8">
    <source>
        <dbReference type="ARBA" id="ARBA00023136"/>
    </source>
</evidence>
<evidence type="ECO:0000259" key="13">
    <source>
        <dbReference type="PROSITE" id="PS50026"/>
    </source>
</evidence>
<comment type="caution">
    <text evidence="10">Lacks conserved residue(s) required for the propagation of feature annotation.</text>
</comment>
<gene>
    <name evidence="14" type="ORF">EB796_020056</name>
</gene>
<dbReference type="AlphaFoldDB" id="A0A7J7J5Y1"/>
<dbReference type="GO" id="GO:0016020">
    <property type="term" value="C:membrane"/>
    <property type="evidence" value="ECO:0007669"/>
    <property type="project" value="UniProtKB-SubCell"/>
</dbReference>
<evidence type="ECO:0000256" key="7">
    <source>
        <dbReference type="ARBA" id="ARBA00022989"/>
    </source>
</evidence>
<feature type="transmembrane region" description="Helical" evidence="12">
    <location>
        <begin position="333"/>
        <end position="358"/>
    </location>
</feature>
<dbReference type="InterPro" id="IPR051505">
    <property type="entry name" value="C-type_lectin_domain"/>
</dbReference>
<keyword evidence="5" id="KW-0430">Lectin</keyword>
<dbReference type="GO" id="GO:0005737">
    <property type="term" value="C:cytoplasm"/>
    <property type="evidence" value="ECO:0007669"/>
    <property type="project" value="TreeGrafter"/>
</dbReference>
<dbReference type="InterPro" id="IPR018097">
    <property type="entry name" value="EGF_Ca-bd_CS"/>
</dbReference>
<dbReference type="EMBL" id="VXIV02002988">
    <property type="protein sequence ID" value="KAF6021639.1"/>
    <property type="molecule type" value="Genomic_DNA"/>
</dbReference>
<evidence type="ECO:0000256" key="9">
    <source>
        <dbReference type="ARBA" id="ARBA00023157"/>
    </source>
</evidence>
<evidence type="ECO:0000256" key="4">
    <source>
        <dbReference type="ARBA" id="ARBA00022729"/>
    </source>
</evidence>
<dbReference type="Gene3D" id="2.10.25.10">
    <property type="entry name" value="Laminin"/>
    <property type="match status" value="2"/>
</dbReference>
<evidence type="ECO:0000256" key="11">
    <source>
        <dbReference type="SAM" id="MobiDB-lite"/>
    </source>
</evidence>
<comment type="subcellular location">
    <subcellularLocation>
        <location evidence="1">Membrane</location>
        <topology evidence="1">Single-pass type I membrane protein</topology>
    </subcellularLocation>
</comment>
<accession>A0A7J7J5Y1</accession>
<evidence type="ECO:0000313" key="14">
    <source>
        <dbReference type="EMBL" id="KAF6021639.1"/>
    </source>
</evidence>
<comment type="caution">
    <text evidence="14">The sequence shown here is derived from an EMBL/GenBank/DDBJ whole genome shotgun (WGS) entry which is preliminary data.</text>
</comment>
<evidence type="ECO:0000313" key="15">
    <source>
        <dbReference type="Proteomes" id="UP000593567"/>
    </source>
</evidence>
<evidence type="ECO:0000256" key="6">
    <source>
        <dbReference type="ARBA" id="ARBA00022737"/>
    </source>
</evidence>
<dbReference type="InterPro" id="IPR001881">
    <property type="entry name" value="EGF-like_Ca-bd_dom"/>
</dbReference>
<evidence type="ECO:0000256" key="2">
    <source>
        <dbReference type="ARBA" id="ARBA00022536"/>
    </source>
</evidence>
<name>A0A7J7J5Y1_BUGNE</name>
<dbReference type="SMART" id="SM00179">
    <property type="entry name" value="EGF_CA"/>
    <property type="match status" value="1"/>
</dbReference>
<dbReference type="PANTHER" id="PTHR14789:SF1">
    <property type="entry name" value="CHONDROLECTIN"/>
    <property type="match status" value="1"/>
</dbReference>
<keyword evidence="3 12" id="KW-0812">Transmembrane</keyword>
<keyword evidence="2 10" id="KW-0245">EGF-like domain</keyword>
<dbReference type="GO" id="GO:0005509">
    <property type="term" value="F:calcium ion binding"/>
    <property type="evidence" value="ECO:0007669"/>
    <property type="project" value="InterPro"/>
</dbReference>
<sequence length="388" mass="41703">MFQQDNLCTQLSEEERVDTCTCNPGYSLDSADNSTCIDIDECATNTSSCDKNLGVCENVEGSYTCSCLNDFTVGPNGECEDRDGGFGEWSLFSNCTETCGEEGFRHVPAPVTAHLLKEKELSVKVKTQSLSLATESCYLLSNNLCEDQLEYGVQMELHGVTNTLFEVAEDVFTQKLATQINSYCISDSAAAQECCGVTFSLMSPENKTFLTYSDLEVSSRDIVDINGTVVVVTAEVDVTTNEVCTAISSGSRRKREISFVSQQLLLSILSDESFITEIVSVVETTLSHYNVTITNSPVFTSSKQVTLAPTTGSTTSDQATPTSTPSTANSTPAWVIAVSVVCGLLVVVAVAVAVVLLIKRPRKVSDGGNGHEVEANQNQANNHLTMPS</sequence>
<dbReference type="SUPFAM" id="SSF57196">
    <property type="entry name" value="EGF/Laminin"/>
    <property type="match status" value="1"/>
</dbReference>
<feature type="compositionally biased region" description="Basic and acidic residues" evidence="11">
    <location>
        <begin position="365"/>
        <end position="374"/>
    </location>
</feature>
<protein>
    <submittedName>
        <fullName evidence="14">ADAMTS14</fullName>
    </submittedName>
</protein>
<dbReference type="PANTHER" id="PTHR14789">
    <property type="entry name" value="CHONDROLECTIN VARIANT CHODLFDELTAE"/>
    <property type="match status" value="1"/>
</dbReference>
<dbReference type="PROSITE" id="PS01187">
    <property type="entry name" value="EGF_CA"/>
    <property type="match status" value="1"/>
</dbReference>
<dbReference type="PROSITE" id="PS00010">
    <property type="entry name" value="ASX_HYDROXYL"/>
    <property type="match status" value="1"/>
</dbReference>
<keyword evidence="4" id="KW-0732">Signal</keyword>
<reference evidence="14" key="1">
    <citation type="submission" date="2020-06" db="EMBL/GenBank/DDBJ databases">
        <title>Draft genome of Bugula neritina, a colonial animal packing powerful symbionts and potential medicines.</title>
        <authorList>
            <person name="Rayko M."/>
        </authorList>
    </citation>
    <scope>NUCLEOTIDE SEQUENCE [LARGE SCALE GENOMIC DNA]</scope>
    <source>
        <strain evidence="14">Kwan_BN1</strain>
    </source>
</reference>
<organism evidence="14 15">
    <name type="scientific">Bugula neritina</name>
    <name type="common">Brown bryozoan</name>
    <name type="synonym">Sertularia neritina</name>
    <dbReference type="NCBI Taxonomy" id="10212"/>
    <lineage>
        <taxon>Eukaryota</taxon>
        <taxon>Metazoa</taxon>
        <taxon>Spiralia</taxon>
        <taxon>Lophotrochozoa</taxon>
        <taxon>Bryozoa</taxon>
        <taxon>Gymnolaemata</taxon>
        <taxon>Cheilostomatida</taxon>
        <taxon>Flustrina</taxon>
        <taxon>Buguloidea</taxon>
        <taxon>Bugulidae</taxon>
        <taxon>Bugula</taxon>
    </lineage>
</organism>
<dbReference type="OrthoDB" id="6229058at2759"/>
<evidence type="ECO:0000256" key="3">
    <source>
        <dbReference type="ARBA" id="ARBA00022692"/>
    </source>
</evidence>
<evidence type="ECO:0000256" key="12">
    <source>
        <dbReference type="SAM" id="Phobius"/>
    </source>
</evidence>
<keyword evidence="8 12" id="KW-0472">Membrane</keyword>
<keyword evidence="7 12" id="KW-1133">Transmembrane helix</keyword>
<dbReference type="Proteomes" id="UP000593567">
    <property type="component" value="Unassembled WGS sequence"/>
</dbReference>
<proteinExistence type="predicted"/>
<dbReference type="InterPro" id="IPR000742">
    <property type="entry name" value="EGF"/>
</dbReference>
<dbReference type="GO" id="GO:0030246">
    <property type="term" value="F:carbohydrate binding"/>
    <property type="evidence" value="ECO:0007669"/>
    <property type="project" value="UniProtKB-KW"/>
</dbReference>
<dbReference type="PROSITE" id="PS50026">
    <property type="entry name" value="EGF_3"/>
    <property type="match status" value="1"/>
</dbReference>
<dbReference type="InterPro" id="IPR049883">
    <property type="entry name" value="NOTCH1_EGF-like"/>
</dbReference>
<dbReference type="FunFam" id="2.10.25.10:FF:000038">
    <property type="entry name" value="Fibrillin 2"/>
    <property type="match status" value="1"/>
</dbReference>
<keyword evidence="9" id="KW-1015">Disulfide bond</keyword>
<evidence type="ECO:0000256" key="1">
    <source>
        <dbReference type="ARBA" id="ARBA00004479"/>
    </source>
</evidence>
<evidence type="ECO:0000256" key="5">
    <source>
        <dbReference type="ARBA" id="ARBA00022734"/>
    </source>
</evidence>
<dbReference type="GO" id="GO:0050772">
    <property type="term" value="P:positive regulation of axonogenesis"/>
    <property type="evidence" value="ECO:0007669"/>
    <property type="project" value="TreeGrafter"/>
</dbReference>
<feature type="region of interest" description="Disordered" evidence="11">
    <location>
        <begin position="309"/>
        <end position="329"/>
    </location>
</feature>
<feature type="compositionally biased region" description="Polar residues" evidence="11">
    <location>
        <begin position="375"/>
        <end position="388"/>
    </location>
</feature>